<keyword evidence="2" id="KW-1185">Reference proteome</keyword>
<evidence type="ECO:0000313" key="2">
    <source>
        <dbReference type="Proteomes" id="UP000615755"/>
    </source>
</evidence>
<name>A0ABR9E678_9GAMM</name>
<gene>
    <name evidence="1" type="ORF">PAUR_a3515</name>
</gene>
<evidence type="ECO:0008006" key="3">
    <source>
        <dbReference type="Google" id="ProtNLM"/>
    </source>
</evidence>
<protein>
    <recommendedName>
        <fullName evidence="3">Transposase</fullName>
    </recommendedName>
</protein>
<sequence>MWCKERKVARVYRNADIALLTVIMRVYGSLRATHRRVSQK</sequence>
<comment type="caution">
    <text evidence="1">The sequence shown here is derived from an EMBL/GenBank/DDBJ whole genome shotgun (WGS) entry which is preliminary data.</text>
</comment>
<accession>A0ABR9E678</accession>
<evidence type="ECO:0000313" key="1">
    <source>
        <dbReference type="EMBL" id="MBE0366496.1"/>
    </source>
</evidence>
<organism evidence="1 2">
    <name type="scientific">Pseudoalteromonas aurantia 208</name>
    <dbReference type="NCBI Taxonomy" id="1314867"/>
    <lineage>
        <taxon>Bacteria</taxon>
        <taxon>Pseudomonadati</taxon>
        <taxon>Pseudomonadota</taxon>
        <taxon>Gammaproteobacteria</taxon>
        <taxon>Alteromonadales</taxon>
        <taxon>Pseudoalteromonadaceae</taxon>
        <taxon>Pseudoalteromonas</taxon>
    </lineage>
</organism>
<proteinExistence type="predicted"/>
<dbReference type="EMBL" id="AQGV01000009">
    <property type="protein sequence ID" value="MBE0366496.1"/>
    <property type="molecule type" value="Genomic_DNA"/>
</dbReference>
<dbReference type="Proteomes" id="UP000615755">
    <property type="component" value="Unassembled WGS sequence"/>
</dbReference>
<reference evidence="1 2" key="1">
    <citation type="submission" date="2015-03" db="EMBL/GenBank/DDBJ databases">
        <title>Genome sequence of Pseudoalteromonas aurantia.</title>
        <authorList>
            <person name="Xie B.-B."/>
            <person name="Rong J.-C."/>
            <person name="Qin Q.-L."/>
            <person name="Zhang Y.-Z."/>
        </authorList>
    </citation>
    <scope>NUCLEOTIDE SEQUENCE [LARGE SCALE GENOMIC DNA]</scope>
    <source>
        <strain evidence="1 2">208</strain>
    </source>
</reference>